<keyword evidence="2" id="KW-1185">Reference proteome</keyword>
<dbReference type="EMBL" id="LGUI01000017">
    <property type="protein sequence ID" value="PNE29795.1"/>
    <property type="molecule type" value="Genomic_DNA"/>
</dbReference>
<dbReference type="SUPFAM" id="SSF56731">
    <property type="entry name" value="DNA primase core"/>
    <property type="match status" value="1"/>
</dbReference>
<dbReference type="AlphaFoldDB" id="A0A2N8NM07"/>
<dbReference type="Proteomes" id="UP000235945">
    <property type="component" value="Unassembled WGS sequence"/>
</dbReference>
<dbReference type="InterPro" id="IPR034154">
    <property type="entry name" value="TOPRIM_DnaG/twinkle"/>
</dbReference>
<dbReference type="CDD" id="cd01029">
    <property type="entry name" value="TOPRIM_primases"/>
    <property type="match status" value="1"/>
</dbReference>
<name>A0A2N8NM07_STREU</name>
<protein>
    <recommendedName>
        <fullName evidence="3">Topoisomerase</fullName>
    </recommendedName>
</protein>
<reference evidence="2" key="1">
    <citation type="submission" date="2015-07" db="EMBL/GenBank/DDBJ databases">
        <authorList>
            <person name="Graham D.E."/>
            <person name="Giannone R.J."/>
            <person name="Gulvik C.A."/>
            <person name="Hettich R.L."/>
            <person name="Klingeman D.M."/>
            <person name="Mahan K.M."/>
            <person name="Parry R.J."/>
            <person name="Spain J.C."/>
        </authorList>
    </citation>
    <scope>NUCLEOTIDE SEQUENCE [LARGE SCALE GENOMIC DNA]</scope>
    <source>
        <strain evidence="2">ATCC 27428</strain>
    </source>
</reference>
<comment type="caution">
    <text evidence="1">The sequence shown here is derived from an EMBL/GenBank/DDBJ whole genome shotgun (WGS) entry which is preliminary data.</text>
</comment>
<evidence type="ECO:0008006" key="3">
    <source>
        <dbReference type="Google" id="ProtNLM"/>
    </source>
</evidence>
<accession>A0A2N8NM07</accession>
<gene>
    <name evidence="1" type="ORF">AF335_33155</name>
</gene>
<evidence type="ECO:0000313" key="1">
    <source>
        <dbReference type="EMBL" id="PNE29795.1"/>
    </source>
</evidence>
<organism evidence="1 2">
    <name type="scientific">Streptomyces eurocidicus</name>
    <name type="common">Streptoverticillium eurocidicus</name>
    <dbReference type="NCBI Taxonomy" id="66423"/>
    <lineage>
        <taxon>Bacteria</taxon>
        <taxon>Bacillati</taxon>
        <taxon>Actinomycetota</taxon>
        <taxon>Actinomycetes</taxon>
        <taxon>Kitasatosporales</taxon>
        <taxon>Streptomycetaceae</taxon>
        <taxon>Streptomyces</taxon>
    </lineage>
</organism>
<evidence type="ECO:0000313" key="2">
    <source>
        <dbReference type="Proteomes" id="UP000235945"/>
    </source>
</evidence>
<proteinExistence type="predicted"/>
<dbReference type="Gene3D" id="3.40.1360.10">
    <property type="match status" value="1"/>
</dbReference>
<dbReference type="RefSeq" id="WP_244927241.1">
    <property type="nucleotide sequence ID" value="NZ_LGUI01000017.1"/>
</dbReference>
<sequence>MLRRSDSHKADLVKAAKIYQSSYRGSPAEEYLCHRGLGEAAERFKIGFVSDPLPGHDAYRGRLAIPYLRPAASLDGVATIRFRCINEVCTKHPDGTWREDEHHAEHTKYLGLPGDPPMLFHTEALIEPSPYIGLAEGEFDTMASVLAGVPASGIPGVSSWRDYFAPAFAGFETVFTLGDGDEAGIKFTATMAERLTNSKPSAMPPKLDVNKFILQNGADAYRKRLGV</sequence>